<dbReference type="Proteomes" id="UP000085678">
    <property type="component" value="Unplaced"/>
</dbReference>
<organism evidence="2 3">
    <name type="scientific">Lingula anatina</name>
    <name type="common">Brachiopod</name>
    <name type="synonym">Lingula unguis</name>
    <dbReference type="NCBI Taxonomy" id="7574"/>
    <lineage>
        <taxon>Eukaryota</taxon>
        <taxon>Metazoa</taxon>
        <taxon>Spiralia</taxon>
        <taxon>Lophotrochozoa</taxon>
        <taxon>Brachiopoda</taxon>
        <taxon>Linguliformea</taxon>
        <taxon>Lingulata</taxon>
        <taxon>Lingulida</taxon>
        <taxon>Linguloidea</taxon>
        <taxon>Lingulidae</taxon>
        <taxon>Lingula</taxon>
    </lineage>
</organism>
<name>A0A1S3K6M8_LINAN</name>
<feature type="region of interest" description="Disordered" evidence="1">
    <location>
        <begin position="1"/>
        <end position="143"/>
    </location>
</feature>
<evidence type="ECO:0000313" key="3">
    <source>
        <dbReference type="RefSeq" id="XP_013418157.1"/>
    </source>
</evidence>
<dbReference type="InParanoid" id="A0A1S3K6M8"/>
<evidence type="ECO:0000313" key="2">
    <source>
        <dbReference type="Proteomes" id="UP000085678"/>
    </source>
</evidence>
<dbReference type="KEGG" id="lak:106179171"/>
<evidence type="ECO:0000256" key="1">
    <source>
        <dbReference type="SAM" id="MobiDB-lite"/>
    </source>
</evidence>
<accession>A0A1S3K6M8</accession>
<reference evidence="3" key="1">
    <citation type="submission" date="2025-08" db="UniProtKB">
        <authorList>
            <consortium name="RefSeq"/>
        </authorList>
    </citation>
    <scope>IDENTIFICATION</scope>
    <source>
        <tissue evidence="3">Gonads</tissue>
    </source>
</reference>
<dbReference type="AlphaFoldDB" id="A0A1S3K6M8"/>
<protein>
    <submittedName>
        <fullName evidence="3">Uncharacterized protein LOC106179171</fullName>
    </submittedName>
</protein>
<dbReference type="RefSeq" id="XP_013418157.1">
    <property type="nucleotide sequence ID" value="XM_013562703.1"/>
</dbReference>
<sequence>MTSQRATGTKRKADEDEVNALSTSQGVRPKRRRNGSNNGTGRIPHNNGGQLHLDESDRNVGENAPSFLYRYQPGHTPPPVQVQDGLSDEENVLNIEDGLRLREVVDESEAERQGQNPGNGEDTRERALLENGNNNEDVERRLEEDVYYDIQSKRARHD</sequence>
<proteinExistence type="predicted"/>
<gene>
    <name evidence="3" type="primary">LOC106179171</name>
</gene>
<dbReference type="GeneID" id="106179171"/>
<keyword evidence="2" id="KW-1185">Reference proteome</keyword>